<dbReference type="AlphaFoldDB" id="A0A9X3N2Y5"/>
<feature type="transmembrane region" description="Helical" evidence="5">
    <location>
        <begin position="261"/>
        <end position="279"/>
    </location>
</feature>
<feature type="transmembrane region" description="Helical" evidence="5">
    <location>
        <begin position="170"/>
        <end position="190"/>
    </location>
</feature>
<evidence type="ECO:0000259" key="6">
    <source>
        <dbReference type="Pfam" id="PF13515"/>
    </source>
</evidence>
<feature type="transmembrane region" description="Helical" evidence="5">
    <location>
        <begin position="57"/>
        <end position="90"/>
    </location>
</feature>
<protein>
    <submittedName>
        <fullName evidence="7">FUSC family protein</fullName>
    </submittedName>
</protein>
<keyword evidence="3 5" id="KW-1133">Transmembrane helix</keyword>
<evidence type="ECO:0000256" key="4">
    <source>
        <dbReference type="ARBA" id="ARBA00023136"/>
    </source>
</evidence>
<dbReference type="EMBL" id="JAPDOD010000127">
    <property type="protein sequence ID" value="MDA0167425.1"/>
    <property type="molecule type" value="Genomic_DNA"/>
</dbReference>
<evidence type="ECO:0000256" key="5">
    <source>
        <dbReference type="SAM" id="Phobius"/>
    </source>
</evidence>
<feature type="transmembrane region" description="Helical" evidence="5">
    <location>
        <begin position="128"/>
        <end position="150"/>
    </location>
</feature>
<gene>
    <name evidence="7" type="ORF">OM076_44615</name>
</gene>
<dbReference type="InterPro" id="IPR049453">
    <property type="entry name" value="Memb_transporter_dom"/>
</dbReference>
<evidence type="ECO:0000313" key="8">
    <source>
        <dbReference type="Proteomes" id="UP001149140"/>
    </source>
</evidence>
<comment type="caution">
    <text evidence="7">The sequence shown here is derived from an EMBL/GenBank/DDBJ whole genome shotgun (WGS) entry which is preliminary data.</text>
</comment>
<dbReference type="Pfam" id="PF13515">
    <property type="entry name" value="FUSC_2"/>
    <property type="match status" value="1"/>
</dbReference>
<organism evidence="7 8">
    <name type="scientific">Solirubrobacter ginsenosidimutans</name>
    <dbReference type="NCBI Taxonomy" id="490573"/>
    <lineage>
        <taxon>Bacteria</taxon>
        <taxon>Bacillati</taxon>
        <taxon>Actinomycetota</taxon>
        <taxon>Thermoleophilia</taxon>
        <taxon>Solirubrobacterales</taxon>
        <taxon>Solirubrobacteraceae</taxon>
        <taxon>Solirubrobacter</taxon>
    </lineage>
</organism>
<keyword evidence="8" id="KW-1185">Reference proteome</keyword>
<feature type="domain" description="Integral membrane bound transporter" evidence="6">
    <location>
        <begin position="181"/>
        <end position="306"/>
    </location>
</feature>
<feature type="transmembrane region" description="Helical" evidence="5">
    <location>
        <begin position="291"/>
        <end position="310"/>
    </location>
</feature>
<dbReference type="GO" id="GO:0016020">
    <property type="term" value="C:membrane"/>
    <property type="evidence" value="ECO:0007669"/>
    <property type="project" value="UniProtKB-SubCell"/>
</dbReference>
<dbReference type="RefSeq" id="WP_270046739.1">
    <property type="nucleotide sequence ID" value="NZ_JAPDOD010000127.1"/>
</dbReference>
<evidence type="ECO:0000313" key="7">
    <source>
        <dbReference type="EMBL" id="MDA0167425.1"/>
    </source>
</evidence>
<feature type="transmembrane region" description="Helical" evidence="5">
    <location>
        <begin position="20"/>
        <end position="50"/>
    </location>
</feature>
<reference evidence="7" key="1">
    <citation type="submission" date="2022-10" db="EMBL/GenBank/DDBJ databases">
        <title>The WGS of Solirubrobacter ginsenosidimutans DSM 21036.</title>
        <authorList>
            <person name="Jiang Z."/>
        </authorList>
    </citation>
    <scope>NUCLEOTIDE SEQUENCE</scope>
    <source>
        <strain evidence="7">DSM 21036</strain>
    </source>
</reference>
<feature type="transmembrane region" description="Helical" evidence="5">
    <location>
        <begin position="102"/>
        <end position="121"/>
    </location>
</feature>
<comment type="subcellular location">
    <subcellularLocation>
        <location evidence="1">Membrane</location>
        <topology evidence="1">Multi-pass membrane protein</topology>
    </subcellularLocation>
</comment>
<sequence>MTNDVHWARTDARHAALSVLPAVVIILAVDVKAGVLGAIGLLPVCLVGIAPQRPQRIAVGIVGLLFAAGVIVGSVLIQVHVLAVIGIFVLCFLSASLMAKKAAGLIVTAIVMPAVAIGMSYDSISDGLGLALFFALGSIWATLTSLLWPTDSGAASDSAPLLSRAEARRYGILLGLAAATAVSIALIFDFSSRGWTAAATLLVMRPVADMVRLRGVGRALATISGVVVATFVLRLGLSPPAVAALVAIVFIATIATRTSRWYLASAGTAVLILLAILYGTTDTDALHDTSWTRVVENVIGAAIALFYGLLIPS</sequence>
<name>A0A9X3N2Y5_9ACTN</name>
<evidence type="ECO:0000256" key="3">
    <source>
        <dbReference type="ARBA" id="ARBA00022989"/>
    </source>
</evidence>
<evidence type="ECO:0000256" key="1">
    <source>
        <dbReference type="ARBA" id="ARBA00004141"/>
    </source>
</evidence>
<evidence type="ECO:0000256" key="2">
    <source>
        <dbReference type="ARBA" id="ARBA00022692"/>
    </source>
</evidence>
<proteinExistence type="predicted"/>
<feature type="transmembrane region" description="Helical" evidence="5">
    <location>
        <begin position="211"/>
        <end position="231"/>
    </location>
</feature>
<accession>A0A9X3N2Y5</accession>
<keyword evidence="4 5" id="KW-0472">Membrane</keyword>
<keyword evidence="2 5" id="KW-0812">Transmembrane</keyword>
<feature type="non-terminal residue" evidence="7">
    <location>
        <position position="313"/>
    </location>
</feature>
<feature type="transmembrane region" description="Helical" evidence="5">
    <location>
        <begin position="237"/>
        <end position="254"/>
    </location>
</feature>
<dbReference type="Proteomes" id="UP001149140">
    <property type="component" value="Unassembled WGS sequence"/>
</dbReference>